<name>A0ABP8G591_9BACT</name>
<dbReference type="Proteomes" id="UP001501725">
    <property type="component" value="Unassembled WGS sequence"/>
</dbReference>
<dbReference type="RefSeq" id="WP_345252648.1">
    <property type="nucleotide sequence ID" value="NZ_BAABGY010000001.1"/>
</dbReference>
<accession>A0ABP8G591</accession>
<sequence length="241" mass="27719">MNRNLLILFCLLLTLRSTGQDDDIQRPDDIRANRVRTRTTLLGGGSRSTIVSSFDRAGRLTRWVLTDNETGKNPQVTIVYRYDSSGKAVAATSISTTDTLHSAYEYGSDQQLRRKITRFPNGTLQELSEFTYNPKFELVSRYWDNGEVYRQDSSFYDAQGRVARYSGVDESDTLVRNWNYLLEHETDASGRLLRQVTRSEGKIILVEDFGYDARGLLLFKESTHSMMGGFKSREQYTYTFY</sequence>
<reference evidence="2" key="1">
    <citation type="journal article" date="2019" name="Int. J. Syst. Evol. Microbiol.">
        <title>The Global Catalogue of Microorganisms (GCM) 10K type strain sequencing project: providing services to taxonomists for standard genome sequencing and annotation.</title>
        <authorList>
            <consortium name="The Broad Institute Genomics Platform"/>
            <consortium name="The Broad Institute Genome Sequencing Center for Infectious Disease"/>
            <person name="Wu L."/>
            <person name="Ma J."/>
        </authorList>
    </citation>
    <scope>NUCLEOTIDE SEQUENCE [LARGE SCALE GENOMIC DNA]</scope>
    <source>
        <strain evidence="2">JCM 17919</strain>
    </source>
</reference>
<proteinExistence type="predicted"/>
<evidence type="ECO:0000313" key="2">
    <source>
        <dbReference type="Proteomes" id="UP001501725"/>
    </source>
</evidence>
<evidence type="ECO:0000313" key="1">
    <source>
        <dbReference type="EMBL" id="GAA4317590.1"/>
    </source>
</evidence>
<protein>
    <recommendedName>
        <fullName evidence="3">RHS repeat protein</fullName>
    </recommendedName>
</protein>
<organism evidence="1 2">
    <name type="scientific">Flaviaesturariibacter amylovorans</name>
    <dbReference type="NCBI Taxonomy" id="1084520"/>
    <lineage>
        <taxon>Bacteria</taxon>
        <taxon>Pseudomonadati</taxon>
        <taxon>Bacteroidota</taxon>
        <taxon>Chitinophagia</taxon>
        <taxon>Chitinophagales</taxon>
        <taxon>Chitinophagaceae</taxon>
        <taxon>Flaviaestuariibacter</taxon>
    </lineage>
</organism>
<gene>
    <name evidence="1" type="ORF">GCM10023184_01330</name>
</gene>
<dbReference type="Gene3D" id="2.180.10.10">
    <property type="entry name" value="RHS repeat-associated core"/>
    <property type="match status" value="1"/>
</dbReference>
<keyword evidence="2" id="KW-1185">Reference proteome</keyword>
<comment type="caution">
    <text evidence="1">The sequence shown here is derived from an EMBL/GenBank/DDBJ whole genome shotgun (WGS) entry which is preliminary data.</text>
</comment>
<evidence type="ECO:0008006" key="3">
    <source>
        <dbReference type="Google" id="ProtNLM"/>
    </source>
</evidence>
<dbReference type="EMBL" id="BAABGY010000001">
    <property type="protein sequence ID" value="GAA4317590.1"/>
    <property type="molecule type" value="Genomic_DNA"/>
</dbReference>